<dbReference type="SUPFAM" id="SSF52047">
    <property type="entry name" value="RNI-like"/>
    <property type="match status" value="1"/>
</dbReference>
<gene>
    <name evidence="2" type="ORF">TWF481_002069</name>
</gene>
<evidence type="ECO:0000313" key="3">
    <source>
        <dbReference type="Proteomes" id="UP001370758"/>
    </source>
</evidence>
<name>A0AAV9VS83_9PEZI</name>
<evidence type="ECO:0000313" key="2">
    <source>
        <dbReference type="EMBL" id="KAK6496044.1"/>
    </source>
</evidence>
<dbReference type="EMBL" id="JAVHJL010000011">
    <property type="protein sequence ID" value="KAK6496044.1"/>
    <property type="molecule type" value="Genomic_DNA"/>
</dbReference>
<dbReference type="Proteomes" id="UP001370758">
    <property type="component" value="Unassembled WGS sequence"/>
</dbReference>
<proteinExistence type="predicted"/>
<accession>A0AAV9VS83</accession>
<dbReference type="AlphaFoldDB" id="A0AAV9VS83"/>
<feature type="compositionally biased region" description="Low complexity" evidence="1">
    <location>
        <begin position="48"/>
        <end position="64"/>
    </location>
</feature>
<dbReference type="InterPro" id="IPR032675">
    <property type="entry name" value="LRR_dom_sf"/>
</dbReference>
<reference evidence="2 3" key="1">
    <citation type="submission" date="2023-08" db="EMBL/GenBank/DDBJ databases">
        <authorList>
            <person name="Palmer J.M."/>
        </authorList>
    </citation>
    <scope>NUCLEOTIDE SEQUENCE [LARGE SCALE GENOMIC DNA]</scope>
    <source>
        <strain evidence="2 3">TWF481</strain>
    </source>
</reference>
<keyword evidence="3" id="KW-1185">Reference proteome</keyword>
<feature type="region of interest" description="Disordered" evidence="1">
    <location>
        <begin position="45"/>
        <end position="68"/>
    </location>
</feature>
<evidence type="ECO:0008006" key="4">
    <source>
        <dbReference type="Google" id="ProtNLM"/>
    </source>
</evidence>
<comment type="caution">
    <text evidence="2">The sequence shown here is derived from an EMBL/GenBank/DDBJ whole genome shotgun (WGS) entry which is preliminary data.</text>
</comment>
<protein>
    <recommendedName>
        <fullName evidence="4">Sushi domain-containing protein</fullName>
    </recommendedName>
</protein>
<evidence type="ECO:0000256" key="1">
    <source>
        <dbReference type="SAM" id="MobiDB-lite"/>
    </source>
</evidence>
<sequence length="479" mass="53748">MAPLGLERDFMSLLPTEMLDEVFQYKQLFIVPTLKAIPGCVSTKHSCSTPGPSQPNTTPSSTSKSNEHITATELSEIVNKLTRLRGIHVHTCNHFAYNFILSQLQSGRPITDLSINLSKGFFYIPDSSSTLSAVRNLRQLSVGFNWGKDDEESLRSAYRTIRKLIALNSETLDSLNIVFASKPRNQAIFYDREFPKNLGSPLRLKELRMRRCIGFPIVEDAIQFFVPEVLTTLSLIETPEFYYLLSRLAINGMLPNLKALQLSYSLTDIAYVDLILSSLPPLENLSLVSGPNDIRGCKLLPHRLENHKPSLKVLWLDIEMNDFDFSGYPNLKELALPCSLEELKSRELGDSSDPLLASGNSKNIIVPSLEVILDGKTSLRSGPCENEKACKAEYFPVEYRPGEMGNISTIYKGTFTVLLAGQLWKSYPESCVLSQYRGTWGWIGKPLPSCKQNGQGIEPGERPRFKIYESLEDLLISRL</sequence>
<organism evidence="2 3">
    <name type="scientific">Arthrobotrys musiformis</name>
    <dbReference type="NCBI Taxonomy" id="47236"/>
    <lineage>
        <taxon>Eukaryota</taxon>
        <taxon>Fungi</taxon>
        <taxon>Dikarya</taxon>
        <taxon>Ascomycota</taxon>
        <taxon>Pezizomycotina</taxon>
        <taxon>Orbiliomycetes</taxon>
        <taxon>Orbiliales</taxon>
        <taxon>Orbiliaceae</taxon>
        <taxon>Arthrobotrys</taxon>
    </lineage>
</organism>
<dbReference type="Gene3D" id="3.80.10.10">
    <property type="entry name" value="Ribonuclease Inhibitor"/>
    <property type="match status" value="1"/>
</dbReference>